<keyword evidence="3" id="KW-1185">Reference proteome</keyword>
<feature type="compositionally biased region" description="Polar residues" evidence="1">
    <location>
        <begin position="58"/>
        <end position="78"/>
    </location>
</feature>
<dbReference type="AlphaFoldDB" id="A0AAN8HVG8"/>
<comment type="caution">
    <text evidence="2">The sequence shown here is derived from an EMBL/GenBank/DDBJ whole genome shotgun (WGS) entry which is preliminary data.</text>
</comment>
<name>A0AAN8HVG8_CHAGU</name>
<feature type="region of interest" description="Disordered" evidence="1">
    <location>
        <begin position="1"/>
        <end position="96"/>
    </location>
</feature>
<evidence type="ECO:0000313" key="2">
    <source>
        <dbReference type="EMBL" id="KAK5929152.1"/>
    </source>
</evidence>
<evidence type="ECO:0000256" key="1">
    <source>
        <dbReference type="SAM" id="MobiDB-lite"/>
    </source>
</evidence>
<feature type="compositionally biased region" description="Basic and acidic residues" evidence="1">
    <location>
        <begin position="15"/>
        <end position="30"/>
    </location>
</feature>
<sequence length="96" mass="10066">MEKQDMMLTNMLNMDKGEKEGEREKGRAEGPGDEEEGTQQENGRLTLADGLSEKGTKRLSSGSGQQVSNGFNTSTPQSPKEGPGGAACSGGDGFRA</sequence>
<organism evidence="2 3">
    <name type="scientific">Champsocephalus gunnari</name>
    <name type="common">Mackerel icefish</name>
    <dbReference type="NCBI Taxonomy" id="52237"/>
    <lineage>
        <taxon>Eukaryota</taxon>
        <taxon>Metazoa</taxon>
        <taxon>Chordata</taxon>
        <taxon>Craniata</taxon>
        <taxon>Vertebrata</taxon>
        <taxon>Euteleostomi</taxon>
        <taxon>Actinopterygii</taxon>
        <taxon>Neopterygii</taxon>
        <taxon>Teleostei</taxon>
        <taxon>Neoteleostei</taxon>
        <taxon>Acanthomorphata</taxon>
        <taxon>Eupercaria</taxon>
        <taxon>Perciformes</taxon>
        <taxon>Notothenioidei</taxon>
        <taxon>Channichthyidae</taxon>
        <taxon>Champsocephalus</taxon>
    </lineage>
</organism>
<feature type="compositionally biased region" description="Gly residues" evidence="1">
    <location>
        <begin position="82"/>
        <end position="96"/>
    </location>
</feature>
<protein>
    <submittedName>
        <fullName evidence="2">Uncharacterized protein</fullName>
    </submittedName>
</protein>
<reference evidence="2 3" key="1">
    <citation type="journal article" date="2023" name="Mol. Biol. Evol.">
        <title>Genomics of Secondarily Temperate Adaptation in the Only Non-Antarctic Icefish.</title>
        <authorList>
            <person name="Rivera-Colon A.G."/>
            <person name="Rayamajhi N."/>
            <person name="Minhas B.F."/>
            <person name="Madrigal G."/>
            <person name="Bilyk K.T."/>
            <person name="Yoon V."/>
            <person name="Hune M."/>
            <person name="Gregory S."/>
            <person name="Cheng C.H.C."/>
            <person name="Catchen J.M."/>
        </authorList>
    </citation>
    <scope>NUCLEOTIDE SEQUENCE [LARGE SCALE GENOMIC DNA]</scope>
    <source>
        <tissue evidence="2">White muscle</tissue>
    </source>
</reference>
<gene>
    <name evidence="2" type="ORF">CgunFtcFv8_010408</name>
</gene>
<dbReference type="Proteomes" id="UP001331515">
    <property type="component" value="Unassembled WGS sequence"/>
</dbReference>
<accession>A0AAN8HVG8</accession>
<evidence type="ECO:0000313" key="3">
    <source>
        <dbReference type="Proteomes" id="UP001331515"/>
    </source>
</evidence>
<proteinExistence type="predicted"/>
<dbReference type="EMBL" id="JAURVH010001517">
    <property type="protein sequence ID" value="KAK5929152.1"/>
    <property type="molecule type" value="Genomic_DNA"/>
</dbReference>